<sequence length="402" mass="43658">MNGDEHLEEAERPSGHGTVSRRQVLAGSLLFVGGSSQLVNATTSARFSDTESASGTVRVGRSPTLNYQIVDETKNNNAEYAISYQVENVGNFDRIELYLDNNPDGQYNTDLGGNGESESYTRTSTEGTISTQSFGGHSGDTFEFIFEVYEVGDSSPVIRKVVTDESGDGSGSEEGEFGNENSTEIEWILVTDDAKNNNGDYAVYYELTKLQNFGQVRVRFVDKDESWGTVTKTSRNTPNGRVDYTEGGTGGHEFDIIVEVLNQNDIVVDDVTISDIADGTDPTSYGNPARTDSPTLDSFTVADDMKNNNADYTVSYQTSNSSRFGGVDVVFRDITKSKTDTRSNDSPSGTVSFEQGGRGGNQFEITVEVFETREGVTFPIDSGTVEDTADGGGQRSWPQDTN</sequence>
<dbReference type="GeneID" id="56085326"/>
<proteinExistence type="predicted"/>
<name>A0A7D5P9K0_9EURY</name>
<dbReference type="OrthoDB" id="291958at2157"/>
<dbReference type="AlphaFoldDB" id="A0A7D5P9K0"/>
<evidence type="ECO:0000313" key="2">
    <source>
        <dbReference type="EMBL" id="QLH84146.1"/>
    </source>
</evidence>
<feature type="compositionally biased region" description="Polar residues" evidence="1">
    <location>
        <begin position="344"/>
        <end position="353"/>
    </location>
</feature>
<dbReference type="RefSeq" id="WP_179919241.1">
    <property type="nucleotide sequence ID" value="NZ_CP058909.1"/>
</dbReference>
<organism evidence="2 3">
    <name type="scientific">Halosimplex pelagicum</name>
    <dbReference type="NCBI Taxonomy" id="869886"/>
    <lineage>
        <taxon>Archaea</taxon>
        <taxon>Methanobacteriati</taxon>
        <taxon>Methanobacteriota</taxon>
        <taxon>Stenosarchaea group</taxon>
        <taxon>Halobacteria</taxon>
        <taxon>Halobacteriales</taxon>
        <taxon>Haloarculaceae</taxon>
        <taxon>Halosimplex</taxon>
    </lineage>
</organism>
<feature type="region of interest" description="Disordered" evidence="1">
    <location>
        <begin position="380"/>
        <end position="402"/>
    </location>
</feature>
<reference evidence="2 3" key="1">
    <citation type="submission" date="2020-07" db="EMBL/GenBank/DDBJ databases">
        <title>Halosimplex litoreum sp. nov. and Halosimplex rubrum sp. nov., isolated from different salt environments.</title>
        <authorList>
            <person name="Cui H."/>
        </authorList>
    </citation>
    <scope>NUCLEOTIDE SEQUENCE [LARGE SCALE GENOMIC DNA]</scope>
    <source>
        <strain evidence="2 3">R2</strain>
    </source>
</reference>
<feature type="region of interest" description="Disordered" evidence="1">
    <location>
        <begin position="338"/>
        <end position="360"/>
    </location>
</feature>
<dbReference type="EMBL" id="CP058909">
    <property type="protein sequence ID" value="QLH84146.1"/>
    <property type="molecule type" value="Genomic_DNA"/>
</dbReference>
<gene>
    <name evidence="2" type="ORF">HZS54_22015</name>
</gene>
<protein>
    <submittedName>
        <fullName evidence="2">Uncharacterized protein</fullName>
    </submittedName>
</protein>
<evidence type="ECO:0000313" key="3">
    <source>
        <dbReference type="Proteomes" id="UP000509346"/>
    </source>
</evidence>
<keyword evidence="3" id="KW-1185">Reference proteome</keyword>
<dbReference type="KEGG" id="hpel:HZS54_22015"/>
<dbReference type="Proteomes" id="UP000509346">
    <property type="component" value="Chromosome"/>
</dbReference>
<accession>A0A7D5P9K0</accession>
<evidence type="ECO:0000256" key="1">
    <source>
        <dbReference type="SAM" id="MobiDB-lite"/>
    </source>
</evidence>